<evidence type="ECO:0000313" key="1">
    <source>
        <dbReference type="EMBL" id="KAF5318763.1"/>
    </source>
</evidence>
<evidence type="ECO:0008006" key="3">
    <source>
        <dbReference type="Google" id="ProtNLM"/>
    </source>
</evidence>
<protein>
    <recommendedName>
        <fullName evidence="3">F-box domain-containing protein</fullName>
    </recommendedName>
</protein>
<sequence length="600" mass="68091">MTSTTVQSRRPNSVVDRLPFDILHEIFQLHSNDISWDIRDYSDASTAGYKSRLAAGYNPLDSATTISHVCRGWRADILRMPAIWGRLMDTEYFRDSEEWWWEVLRRTGSTASLWIRCCTYPPWVQNKFEKERNTHGSTACSKPLVVSKSRYLLLNFVLPVLSKQGSRVVRVHLSPHRDAYWGIGSGHWRGLGSLTNVQFVIFSMAHDITEKNHRIGRYWVLNPAARFLTEWILTNHHSFLPRCDISRLTTLHLIAAELPLNVVLGVLRHSSSLEELRIDGPAQLGVALDKYELDKVLPLTECDQLDLPHLRRVEIISHFPLAVITLPRIRSLGDKVYTIKIVADLSTHFDEMEASSLLSSLEQDLPAFAIMLRNQISINVTRWSTKEQQVSGGPGEWWESEVDMSFADNNFSIKLGTYESLVDGHEIEVNISGWGTETSHHWLLSFLHTHLVKDSPLNGVKNIDLTIAGECLKNYGEDICQLLLTTPSIRYLRASPTFFAAFVHHTSTIKDHSHSREPFSELKCVAVNSNDLRRFDNPNAVDIACIVPFVWLLDGQGIQLDSLSLEAFMVNTPADARTLEDRVMDLIPVGSVKAVDAWVY</sequence>
<reference evidence="1 2" key="1">
    <citation type="journal article" date="2020" name="ISME J.">
        <title>Uncovering the hidden diversity of litter-decomposition mechanisms in mushroom-forming fungi.</title>
        <authorList>
            <person name="Floudas D."/>
            <person name="Bentzer J."/>
            <person name="Ahren D."/>
            <person name="Johansson T."/>
            <person name="Persson P."/>
            <person name="Tunlid A."/>
        </authorList>
    </citation>
    <scope>NUCLEOTIDE SEQUENCE [LARGE SCALE GENOMIC DNA]</scope>
    <source>
        <strain evidence="1 2">CBS 101986</strain>
    </source>
</reference>
<organism evidence="1 2">
    <name type="scientific">Psilocybe cf. subviscida</name>
    <dbReference type="NCBI Taxonomy" id="2480587"/>
    <lineage>
        <taxon>Eukaryota</taxon>
        <taxon>Fungi</taxon>
        <taxon>Dikarya</taxon>
        <taxon>Basidiomycota</taxon>
        <taxon>Agaricomycotina</taxon>
        <taxon>Agaricomycetes</taxon>
        <taxon>Agaricomycetidae</taxon>
        <taxon>Agaricales</taxon>
        <taxon>Agaricineae</taxon>
        <taxon>Strophariaceae</taxon>
        <taxon>Psilocybe</taxon>
    </lineage>
</organism>
<evidence type="ECO:0000313" key="2">
    <source>
        <dbReference type="Proteomes" id="UP000567179"/>
    </source>
</evidence>
<dbReference type="Proteomes" id="UP000567179">
    <property type="component" value="Unassembled WGS sequence"/>
</dbReference>
<comment type="caution">
    <text evidence="1">The sequence shown here is derived from an EMBL/GenBank/DDBJ whole genome shotgun (WGS) entry which is preliminary data.</text>
</comment>
<dbReference type="OrthoDB" id="3058706at2759"/>
<accession>A0A8H5F0H5</accession>
<gene>
    <name evidence="1" type="ORF">D9619_011062</name>
</gene>
<keyword evidence="2" id="KW-1185">Reference proteome</keyword>
<name>A0A8H5F0H5_9AGAR</name>
<dbReference type="EMBL" id="JAACJJ010000030">
    <property type="protein sequence ID" value="KAF5318763.1"/>
    <property type="molecule type" value="Genomic_DNA"/>
</dbReference>
<dbReference type="AlphaFoldDB" id="A0A8H5F0H5"/>
<proteinExistence type="predicted"/>